<feature type="non-terminal residue" evidence="1">
    <location>
        <position position="1"/>
    </location>
</feature>
<dbReference type="InterPro" id="IPR019271">
    <property type="entry name" value="DUF2284_metal-binding"/>
</dbReference>
<protein>
    <recommendedName>
        <fullName evidence="2">DUF2284 domain-containing protein</fullName>
    </recommendedName>
</protein>
<proteinExistence type="predicted"/>
<dbReference type="EMBL" id="BARS01041551">
    <property type="protein sequence ID" value="GAG33462.1"/>
    <property type="molecule type" value="Genomic_DNA"/>
</dbReference>
<name>X0XDK6_9ZZZZ</name>
<organism evidence="1">
    <name type="scientific">marine sediment metagenome</name>
    <dbReference type="NCBI Taxonomy" id="412755"/>
    <lineage>
        <taxon>unclassified sequences</taxon>
        <taxon>metagenomes</taxon>
        <taxon>ecological metagenomes</taxon>
    </lineage>
</organism>
<comment type="caution">
    <text evidence="1">The sequence shown here is derived from an EMBL/GenBank/DDBJ whole genome shotgun (WGS) entry which is preliminary data.</text>
</comment>
<sequence>EEKQIMGKIRARRIKLDTPEKILKRDLDLYQEKSLQLGATDARIISARQVVVDPRVRLKCLVPRCHLYGETPNCPPYTPEPHQMRRVLEKYNYAILVKNDVLPAEDFVDDEKWYKAHMAHQAKTHHIVSGVEALAFNDGYYFAAGFAAGGCKTALCGGQICQFLDSGRCRFPLKARPSMEAVGIDVYRLVSLVGWEIYPVAHKDVDPESIPCAISVGIVFVA</sequence>
<evidence type="ECO:0008006" key="2">
    <source>
        <dbReference type="Google" id="ProtNLM"/>
    </source>
</evidence>
<evidence type="ECO:0000313" key="1">
    <source>
        <dbReference type="EMBL" id="GAG33462.1"/>
    </source>
</evidence>
<accession>X0XDK6</accession>
<dbReference type="Pfam" id="PF10050">
    <property type="entry name" value="DUF2284"/>
    <property type="match status" value="1"/>
</dbReference>
<dbReference type="AlphaFoldDB" id="X0XDK6"/>
<reference evidence="1" key="1">
    <citation type="journal article" date="2014" name="Front. Microbiol.">
        <title>High frequency of phylogenetically diverse reductive dehalogenase-homologous genes in deep subseafloor sedimentary metagenomes.</title>
        <authorList>
            <person name="Kawai M."/>
            <person name="Futagami T."/>
            <person name="Toyoda A."/>
            <person name="Takaki Y."/>
            <person name="Nishi S."/>
            <person name="Hori S."/>
            <person name="Arai W."/>
            <person name="Tsubouchi T."/>
            <person name="Morono Y."/>
            <person name="Uchiyama I."/>
            <person name="Ito T."/>
            <person name="Fujiyama A."/>
            <person name="Inagaki F."/>
            <person name="Takami H."/>
        </authorList>
    </citation>
    <scope>NUCLEOTIDE SEQUENCE</scope>
    <source>
        <strain evidence="1">Expedition CK06-06</strain>
    </source>
</reference>
<gene>
    <name evidence="1" type="ORF">S01H1_63177</name>
</gene>